<reference evidence="1" key="1">
    <citation type="submission" date="2022-11" db="EMBL/GenBank/DDBJ databases">
        <title>Centuries of genome instability and evolution in soft-shell clam transmissible cancer (bioRxiv).</title>
        <authorList>
            <person name="Hart S.F.M."/>
            <person name="Yonemitsu M.A."/>
            <person name="Giersch R.M."/>
            <person name="Beal B.F."/>
            <person name="Arriagada G."/>
            <person name="Davis B.W."/>
            <person name="Ostrander E.A."/>
            <person name="Goff S.P."/>
            <person name="Metzger M.J."/>
        </authorList>
    </citation>
    <scope>NUCLEOTIDE SEQUENCE</scope>
    <source>
        <strain evidence="1">MELC-2E11</strain>
        <tissue evidence="1">Siphon/mantle</tissue>
    </source>
</reference>
<accession>A0ABY7DTA9</accession>
<dbReference type="Proteomes" id="UP001164746">
    <property type="component" value="Chromosome 3"/>
</dbReference>
<dbReference type="EMBL" id="CP111014">
    <property type="protein sequence ID" value="WAR00950.1"/>
    <property type="molecule type" value="Genomic_DNA"/>
</dbReference>
<keyword evidence="2" id="KW-1185">Reference proteome</keyword>
<sequence length="119" mass="13058">MSDWRAIQSSKGHCQTGKPHYAVSGIVIREHCQSGTPYKAVIYIGAFVSGLDVMEDNGTVYMVAGTHGPGTLFLYMLNTVSTQPIPEFQSITRSGESEDIWNTLYTNKQLGDLRISDIG</sequence>
<evidence type="ECO:0000313" key="2">
    <source>
        <dbReference type="Proteomes" id="UP001164746"/>
    </source>
</evidence>
<evidence type="ECO:0000313" key="1">
    <source>
        <dbReference type="EMBL" id="WAR00950.1"/>
    </source>
</evidence>
<organism evidence="1 2">
    <name type="scientific">Mya arenaria</name>
    <name type="common">Soft-shell clam</name>
    <dbReference type="NCBI Taxonomy" id="6604"/>
    <lineage>
        <taxon>Eukaryota</taxon>
        <taxon>Metazoa</taxon>
        <taxon>Spiralia</taxon>
        <taxon>Lophotrochozoa</taxon>
        <taxon>Mollusca</taxon>
        <taxon>Bivalvia</taxon>
        <taxon>Autobranchia</taxon>
        <taxon>Heteroconchia</taxon>
        <taxon>Euheterodonta</taxon>
        <taxon>Imparidentia</taxon>
        <taxon>Neoheterodontei</taxon>
        <taxon>Myida</taxon>
        <taxon>Myoidea</taxon>
        <taxon>Myidae</taxon>
        <taxon>Mya</taxon>
    </lineage>
</organism>
<gene>
    <name evidence="1" type="ORF">MAR_025322</name>
</gene>
<proteinExistence type="predicted"/>
<name>A0ABY7DTA9_MYAAR</name>
<protein>
    <submittedName>
        <fullName evidence="1">Uncharacterized protein</fullName>
    </submittedName>
</protein>